<organism evidence="3 4">
    <name type="scientific">Aquamicrobium terrae</name>
    <dbReference type="NCBI Taxonomy" id="1324945"/>
    <lineage>
        <taxon>Bacteria</taxon>
        <taxon>Pseudomonadati</taxon>
        <taxon>Pseudomonadota</taxon>
        <taxon>Alphaproteobacteria</taxon>
        <taxon>Hyphomicrobiales</taxon>
        <taxon>Phyllobacteriaceae</taxon>
        <taxon>Aquamicrobium</taxon>
    </lineage>
</organism>
<evidence type="ECO:0000259" key="2">
    <source>
        <dbReference type="Pfam" id="PF00561"/>
    </source>
</evidence>
<keyword evidence="1 3" id="KW-0378">Hydrolase</keyword>
<proteinExistence type="predicted"/>
<evidence type="ECO:0000256" key="1">
    <source>
        <dbReference type="ARBA" id="ARBA00022801"/>
    </source>
</evidence>
<sequence>MAFLERPDGQIHYEVSGEGPPLALASGLGGAGSYWNNIVPALSRHFTVVQHDHIGTGKSSSRRQRHSVEALAADIDALMNHLGHGRYRYIGHSTGAAAGQVLAAERPQALEGLVLFAGWAGPDNHFRQCFATRKTLLERAGVEAYNAATPLFLYPPRWISENADALSAMIGSSNAAAGDPTIIAQRIDMIVAFDRRASAARISAPTLVICAKDDFLTPPHLSKELAQLIPDARLALLDYGAHSCSQVAPDDFLGHVLPFLLQGR</sequence>
<name>A0ABV2N7Q2_9HYPH</name>
<dbReference type="PANTHER" id="PTHR43798:SF31">
    <property type="entry name" value="AB HYDROLASE SUPERFAMILY PROTEIN YCLE"/>
    <property type="match status" value="1"/>
</dbReference>
<dbReference type="GO" id="GO:0016787">
    <property type="term" value="F:hydrolase activity"/>
    <property type="evidence" value="ECO:0007669"/>
    <property type="project" value="UniProtKB-KW"/>
</dbReference>
<comment type="caution">
    <text evidence="3">The sequence shown here is derived from an EMBL/GenBank/DDBJ whole genome shotgun (WGS) entry which is preliminary data.</text>
</comment>
<accession>A0ABV2N7Q2</accession>
<dbReference type="SUPFAM" id="SSF53474">
    <property type="entry name" value="alpha/beta-Hydrolases"/>
    <property type="match status" value="1"/>
</dbReference>
<protein>
    <submittedName>
        <fullName evidence="3">Aminoacrylate hydrolase</fullName>
        <ecNumber evidence="3">3.5.1.-</ecNumber>
    </submittedName>
</protein>
<dbReference type="EC" id="3.5.1.-" evidence="3"/>
<dbReference type="RefSeq" id="WP_354199729.1">
    <property type="nucleotide sequence ID" value="NZ_JBEPML010000030.1"/>
</dbReference>
<dbReference type="InterPro" id="IPR000073">
    <property type="entry name" value="AB_hydrolase_1"/>
</dbReference>
<dbReference type="EMBL" id="JBEPML010000030">
    <property type="protein sequence ID" value="MET3794821.1"/>
    <property type="molecule type" value="Genomic_DNA"/>
</dbReference>
<dbReference type="PRINTS" id="PR00111">
    <property type="entry name" value="ABHYDROLASE"/>
</dbReference>
<evidence type="ECO:0000313" key="3">
    <source>
        <dbReference type="EMBL" id="MET3794821.1"/>
    </source>
</evidence>
<evidence type="ECO:0000313" key="4">
    <source>
        <dbReference type="Proteomes" id="UP001549076"/>
    </source>
</evidence>
<dbReference type="InterPro" id="IPR050266">
    <property type="entry name" value="AB_hydrolase_sf"/>
</dbReference>
<reference evidence="3 4" key="1">
    <citation type="submission" date="2024-06" db="EMBL/GenBank/DDBJ databases">
        <title>Genomic Encyclopedia of Type Strains, Phase IV (KMG-IV): sequencing the most valuable type-strain genomes for metagenomic binning, comparative biology and taxonomic classification.</title>
        <authorList>
            <person name="Goeker M."/>
        </authorList>
    </citation>
    <scope>NUCLEOTIDE SEQUENCE [LARGE SCALE GENOMIC DNA]</scope>
    <source>
        <strain evidence="3 4">DSM 27865</strain>
    </source>
</reference>
<dbReference type="Proteomes" id="UP001549076">
    <property type="component" value="Unassembled WGS sequence"/>
</dbReference>
<dbReference type="Gene3D" id="3.40.50.1820">
    <property type="entry name" value="alpha/beta hydrolase"/>
    <property type="match status" value="1"/>
</dbReference>
<gene>
    <name evidence="3" type="ORF">ABID37_005061</name>
</gene>
<dbReference type="PANTHER" id="PTHR43798">
    <property type="entry name" value="MONOACYLGLYCEROL LIPASE"/>
    <property type="match status" value="1"/>
</dbReference>
<dbReference type="Pfam" id="PF00561">
    <property type="entry name" value="Abhydrolase_1"/>
    <property type="match status" value="1"/>
</dbReference>
<keyword evidence="4" id="KW-1185">Reference proteome</keyword>
<dbReference type="InterPro" id="IPR029058">
    <property type="entry name" value="AB_hydrolase_fold"/>
</dbReference>
<feature type="domain" description="AB hydrolase-1" evidence="2">
    <location>
        <begin position="20"/>
        <end position="240"/>
    </location>
</feature>